<evidence type="ECO:0000313" key="4">
    <source>
        <dbReference type="Proteomes" id="UP000185596"/>
    </source>
</evidence>
<dbReference type="EMBL" id="MSIE01000029">
    <property type="protein sequence ID" value="OLF16405.1"/>
    <property type="molecule type" value="Genomic_DNA"/>
</dbReference>
<evidence type="ECO:0000256" key="2">
    <source>
        <dbReference type="ARBA" id="ARBA00023239"/>
    </source>
</evidence>
<dbReference type="Pfam" id="PF01903">
    <property type="entry name" value="CbiX"/>
    <property type="match status" value="1"/>
</dbReference>
<comment type="caution">
    <text evidence="3">The sequence shown here is derived from an EMBL/GenBank/DDBJ whole genome shotgun (WGS) entry which is preliminary data.</text>
</comment>
<dbReference type="OrthoDB" id="7345302at2"/>
<dbReference type="RefSeq" id="WP_075126527.1">
    <property type="nucleotide sequence ID" value="NZ_MSIE01000029.1"/>
</dbReference>
<dbReference type="Gene3D" id="3.40.50.1400">
    <property type="match status" value="2"/>
</dbReference>
<evidence type="ECO:0000256" key="1">
    <source>
        <dbReference type="ARBA" id="ARBA00022723"/>
    </source>
</evidence>
<dbReference type="InterPro" id="IPR002762">
    <property type="entry name" value="CbiX-like"/>
</dbReference>
<dbReference type="AlphaFoldDB" id="A0A1Q8CPX0"/>
<keyword evidence="2" id="KW-0456">Lyase</keyword>
<proteinExistence type="predicted"/>
<sequence length="227" mass="23537">MRPLPLLLAAHGTRDPAGARVVHEIAAGVRAALPGVRVEVAYADVRQPDVRTALDELGPAVVVPAFLANGYHVQVDIPEQVGGRALVTPPFGPAAALVAAAHERLVEAGWRGEPVVLAAAGSSQWRARADVERVAALLAGRTGTEVRVGYATGEPRIAEVLTEGMAVASWLLAPGLFHRIARASGAAVVAEPLGAHPRVVALTVARYRGIIESATRLTGVEAVVGRP</sequence>
<evidence type="ECO:0008006" key="5">
    <source>
        <dbReference type="Google" id="ProtNLM"/>
    </source>
</evidence>
<dbReference type="STRING" id="1912961.BU204_16260"/>
<dbReference type="PANTHER" id="PTHR33542:SF5">
    <property type="entry name" value="FERROCHELATASE CHE1"/>
    <property type="match status" value="1"/>
</dbReference>
<evidence type="ECO:0000313" key="3">
    <source>
        <dbReference type="EMBL" id="OLF16405.1"/>
    </source>
</evidence>
<dbReference type="SUPFAM" id="SSF53800">
    <property type="entry name" value="Chelatase"/>
    <property type="match status" value="1"/>
</dbReference>
<reference evidence="3 4" key="1">
    <citation type="submission" date="2016-12" db="EMBL/GenBank/DDBJ databases">
        <title>The draft genome sequence of Actinophytocola sp. 11-183.</title>
        <authorList>
            <person name="Wang W."/>
            <person name="Yuan L."/>
        </authorList>
    </citation>
    <scope>NUCLEOTIDE SEQUENCE [LARGE SCALE GENOMIC DNA]</scope>
    <source>
        <strain evidence="3 4">11-183</strain>
    </source>
</reference>
<dbReference type="Proteomes" id="UP000185596">
    <property type="component" value="Unassembled WGS sequence"/>
</dbReference>
<dbReference type="GO" id="GO:0046872">
    <property type="term" value="F:metal ion binding"/>
    <property type="evidence" value="ECO:0007669"/>
    <property type="project" value="UniProtKB-KW"/>
</dbReference>
<gene>
    <name evidence="3" type="ORF">BU204_16260</name>
</gene>
<dbReference type="GO" id="GO:0016829">
    <property type="term" value="F:lyase activity"/>
    <property type="evidence" value="ECO:0007669"/>
    <property type="project" value="UniProtKB-KW"/>
</dbReference>
<dbReference type="PANTHER" id="PTHR33542">
    <property type="entry name" value="SIROHYDROCHLORIN FERROCHELATASE, CHLOROPLASTIC"/>
    <property type="match status" value="1"/>
</dbReference>
<dbReference type="CDD" id="cd03416">
    <property type="entry name" value="CbiX_SirB_N"/>
    <property type="match status" value="1"/>
</dbReference>
<keyword evidence="4" id="KW-1185">Reference proteome</keyword>
<organism evidence="3 4">
    <name type="scientific">Actinophytocola xanthii</name>
    <dbReference type="NCBI Taxonomy" id="1912961"/>
    <lineage>
        <taxon>Bacteria</taxon>
        <taxon>Bacillati</taxon>
        <taxon>Actinomycetota</taxon>
        <taxon>Actinomycetes</taxon>
        <taxon>Pseudonocardiales</taxon>
        <taxon>Pseudonocardiaceae</taxon>
    </lineage>
</organism>
<dbReference type="InterPro" id="IPR050963">
    <property type="entry name" value="Sirohydro_Cobaltochel/CbiX"/>
</dbReference>
<keyword evidence="1" id="KW-0479">Metal-binding</keyword>
<name>A0A1Q8CPX0_9PSEU</name>
<accession>A0A1Q8CPX0</accession>
<protein>
    <recommendedName>
        <fullName evidence="5">Cobalamin biosynthesis protein CbiX</fullName>
    </recommendedName>
</protein>